<organism evidence="2 3">
    <name type="scientific">Croceimicrobium hydrocarbonivorans</name>
    <dbReference type="NCBI Taxonomy" id="2761580"/>
    <lineage>
        <taxon>Bacteria</taxon>
        <taxon>Pseudomonadati</taxon>
        <taxon>Bacteroidota</taxon>
        <taxon>Flavobacteriia</taxon>
        <taxon>Flavobacteriales</taxon>
        <taxon>Owenweeksiaceae</taxon>
        <taxon>Croceimicrobium</taxon>
    </lineage>
</organism>
<feature type="transmembrane region" description="Helical" evidence="1">
    <location>
        <begin position="12"/>
        <end position="31"/>
    </location>
</feature>
<dbReference type="Proteomes" id="UP000516305">
    <property type="component" value="Chromosome"/>
</dbReference>
<evidence type="ECO:0000313" key="3">
    <source>
        <dbReference type="Proteomes" id="UP000516305"/>
    </source>
</evidence>
<dbReference type="AlphaFoldDB" id="A0A7H0VJ07"/>
<feature type="transmembrane region" description="Helical" evidence="1">
    <location>
        <begin position="220"/>
        <end position="240"/>
    </location>
</feature>
<protein>
    <submittedName>
        <fullName evidence="2">Uncharacterized protein</fullName>
    </submittedName>
</protein>
<dbReference type="InterPro" id="IPR045625">
    <property type="entry name" value="DUF6427"/>
</dbReference>
<dbReference type="RefSeq" id="WP_210760230.1">
    <property type="nucleotide sequence ID" value="NZ_CP060139.1"/>
</dbReference>
<name>A0A7H0VJ07_9FLAO</name>
<reference evidence="2 3" key="1">
    <citation type="submission" date="2020-08" db="EMBL/GenBank/DDBJ databases">
        <title>Croceimicrobium hydrocarbonivorans gen. nov., sp. nov., a novel marine bacterium isolated from a bacterial consortium that degrades polyethylene terephthalate.</title>
        <authorList>
            <person name="Liu R."/>
        </authorList>
    </citation>
    <scope>NUCLEOTIDE SEQUENCE [LARGE SCALE GENOMIC DNA]</scope>
    <source>
        <strain evidence="2 3">A20-9</strain>
    </source>
</reference>
<feature type="transmembrane region" description="Helical" evidence="1">
    <location>
        <begin position="274"/>
        <end position="292"/>
    </location>
</feature>
<feature type="transmembrane region" description="Helical" evidence="1">
    <location>
        <begin position="298"/>
        <end position="317"/>
    </location>
</feature>
<accession>A0A7H0VJ07</accession>
<dbReference type="KEGG" id="chyd:H4K34_07650"/>
<sequence length="319" mass="36473">MFARLFNNISPRNLLNALVLILALGSTYWFYPVQKGTWFPVADWGLPLMSPWFTFLVFILVTIGASLFYAESLNRKHLFPGQYLGFLLAAMQFWIWLYPLNAGPELWSILLFSLLIFQMMPVLVPKANAAPLNFGAGFWIAIAGFIHGESIFLLLMPFGLSLALRRLNGRSVLALILGYGTVLYFAFSLDYFLDWHLLQAWTSEIQSLEFFSFQLDYQRLIPLAIMALFLGFSVLVNLAQANQYNNEQRQQVNFWLYYALVGVAGFLLFANSNFWLCLIIFPSASLGALAIQTIENRWLRDGILLLPFLAYLSFFFLPS</sequence>
<proteinExistence type="predicted"/>
<keyword evidence="1" id="KW-0812">Transmembrane</keyword>
<feature type="transmembrane region" description="Helical" evidence="1">
    <location>
        <begin position="252"/>
        <end position="269"/>
    </location>
</feature>
<feature type="transmembrane region" description="Helical" evidence="1">
    <location>
        <begin position="136"/>
        <end position="160"/>
    </location>
</feature>
<dbReference type="EMBL" id="CP060139">
    <property type="protein sequence ID" value="QNR25705.1"/>
    <property type="molecule type" value="Genomic_DNA"/>
</dbReference>
<evidence type="ECO:0000256" key="1">
    <source>
        <dbReference type="SAM" id="Phobius"/>
    </source>
</evidence>
<evidence type="ECO:0000313" key="2">
    <source>
        <dbReference type="EMBL" id="QNR25705.1"/>
    </source>
</evidence>
<gene>
    <name evidence="2" type="ORF">H4K34_07650</name>
</gene>
<dbReference type="Pfam" id="PF19992">
    <property type="entry name" value="DUF6427"/>
    <property type="match status" value="1"/>
</dbReference>
<keyword evidence="1" id="KW-0472">Membrane</keyword>
<keyword evidence="1" id="KW-1133">Transmembrane helix</keyword>
<feature type="transmembrane region" description="Helical" evidence="1">
    <location>
        <begin position="51"/>
        <end position="70"/>
    </location>
</feature>
<keyword evidence="3" id="KW-1185">Reference proteome</keyword>
<feature type="transmembrane region" description="Helical" evidence="1">
    <location>
        <begin position="172"/>
        <end position="193"/>
    </location>
</feature>